<dbReference type="Gene3D" id="4.10.280.10">
    <property type="entry name" value="Helix-loop-helix DNA-binding domain"/>
    <property type="match status" value="1"/>
</dbReference>
<feature type="domain" description="BHLH" evidence="4">
    <location>
        <begin position="523"/>
        <end position="574"/>
    </location>
</feature>
<feature type="compositionally biased region" description="Pro residues" evidence="3">
    <location>
        <begin position="21"/>
        <end position="34"/>
    </location>
</feature>
<evidence type="ECO:0000313" key="6">
    <source>
        <dbReference type="Proteomes" id="UP001342314"/>
    </source>
</evidence>
<feature type="compositionally biased region" description="Pro residues" evidence="3">
    <location>
        <begin position="153"/>
        <end position="168"/>
    </location>
</feature>
<feature type="compositionally biased region" description="Polar residues" evidence="3">
    <location>
        <begin position="489"/>
        <end position="501"/>
    </location>
</feature>
<feature type="region of interest" description="Disordered" evidence="3">
    <location>
        <begin position="67"/>
        <end position="90"/>
    </location>
</feature>
<evidence type="ECO:0000256" key="1">
    <source>
        <dbReference type="ARBA" id="ARBA00023125"/>
    </source>
</evidence>
<evidence type="ECO:0000256" key="3">
    <source>
        <dbReference type="SAM" id="MobiDB-lite"/>
    </source>
</evidence>
<dbReference type="Pfam" id="PF00010">
    <property type="entry name" value="HLH"/>
    <property type="match status" value="1"/>
</dbReference>
<dbReference type="PANTHER" id="PTHR10328">
    <property type="entry name" value="PROTEIN MAX MYC-ASSOCIATED FACTOR X"/>
    <property type="match status" value="1"/>
</dbReference>
<dbReference type="GO" id="GO:0090575">
    <property type="term" value="C:RNA polymerase II transcription regulator complex"/>
    <property type="evidence" value="ECO:0007669"/>
    <property type="project" value="TreeGrafter"/>
</dbReference>
<dbReference type="PANTHER" id="PTHR10328:SF15">
    <property type="entry name" value="BHLH TRANSCRIPTION FACTOR"/>
    <property type="match status" value="1"/>
</dbReference>
<gene>
    <name evidence="5" type="ORF">Rhopal_002754-T1</name>
</gene>
<feature type="compositionally biased region" description="Polar residues" evidence="3">
    <location>
        <begin position="429"/>
        <end position="443"/>
    </location>
</feature>
<feature type="compositionally biased region" description="Basic and acidic residues" evidence="3">
    <location>
        <begin position="69"/>
        <end position="89"/>
    </location>
</feature>
<feature type="compositionally biased region" description="Pro residues" evidence="3">
    <location>
        <begin position="403"/>
        <end position="424"/>
    </location>
</feature>
<feature type="region of interest" description="Disordered" evidence="3">
    <location>
        <begin position="115"/>
        <end position="532"/>
    </location>
</feature>
<dbReference type="EMBL" id="BQKY01000005">
    <property type="protein sequence ID" value="GJN89765.1"/>
    <property type="molecule type" value="Genomic_DNA"/>
</dbReference>
<evidence type="ECO:0000313" key="5">
    <source>
        <dbReference type="EMBL" id="GJN89765.1"/>
    </source>
</evidence>
<feature type="region of interest" description="Disordered" evidence="3">
    <location>
        <begin position="589"/>
        <end position="752"/>
    </location>
</feature>
<feature type="compositionally biased region" description="Polar residues" evidence="3">
    <location>
        <begin position="201"/>
        <end position="210"/>
    </location>
</feature>
<keyword evidence="2" id="KW-0539">Nucleus</keyword>
<dbReference type="AlphaFoldDB" id="A0AAV5GB42"/>
<feature type="compositionally biased region" description="Polar residues" evidence="3">
    <location>
        <begin position="306"/>
        <end position="324"/>
    </location>
</feature>
<feature type="compositionally biased region" description="Pro residues" evidence="3">
    <location>
        <begin position="246"/>
        <end position="255"/>
    </location>
</feature>
<reference evidence="5 6" key="1">
    <citation type="submission" date="2021-12" db="EMBL/GenBank/DDBJ databases">
        <title>High titer production of polyol ester of fatty acids by Rhodotorula paludigena BS15 towards product separation-free biomass refinery.</title>
        <authorList>
            <person name="Mano J."/>
            <person name="Ono H."/>
            <person name="Tanaka T."/>
            <person name="Naito K."/>
            <person name="Sushida H."/>
            <person name="Ike M."/>
            <person name="Tokuyasu K."/>
            <person name="Kitaoka M."/>
        </authorList>
    </citation>
    <scope>NUCLEOTIDE SEQUENCE [LARGE SCALE GENOMIC DNA]</scope>
    <source>
        <strain evidence="5 6">BS15</strain>
    </source>
</reference>
<feature type="compositionally biased region" description="Pro residues" evidence="3">
    <location>
        <begin position="471"/>
        <end position="488"/>
    </location>
</feature>
<dbReference type="PROSITE" id="PS50888">
    <property type="entry name" value="BHLH"/>
    <property type="match status" value="1"/>
</dbReference>
<evidence type="ECO:0000259" key="4">
    <source>
        <dbReference type="PROSITE" id="PS50888"/>
    </source>
</evidence>
<dbReference type="GO" id="GO:0003700">
    <property type="term" value="F:DNA-binding transcription factor activity"/>
    <property type="evidence" value="ECO:0007669"/>
    <property type="project" value="TreeGrafter"/>
</dbReference>
<sequence length="752" mass="79550">MQAAPTALHAPSPGPLSYAEPPGPGPVRLPPVNLPPAGFLDAPGYSAGRRQSINSDPILHAFSAAQDSHAPHAESFHAHPPPLDRRTSAEHAANGAAFAHSQGLDQGMEVLRAHTPANPQFGTGSMHDRFPPTSSHDAYQFGVASYSAAPPHSHAPPPPLPFSQPPSVGPTSAYRFGGPSQTSTPLDAPSYFDYSMRRHSLSNNINNTASPERGMPPPQEHHPSPSPGLKRKTSGDDPNGEHGYGYPPPAFPHPPSHLTNQPPHPKRRTSSLTYDKLNNLSLSEQQRRDSSYGPLSPWEEDRRGSNESYASQSSLGGYSATSFQPGHHAVQGYEQRPASAAAHGPPAVGQHALGPGPAWDGQHIGPRGSVSRGPYDGDASAFARRPSIPSVSQMMQGQQPFYSAPPPPVPHPLPSPHSQPPSSYPPHSRNLTQPSLLVSSVPHTPTEHDELHSRTTSTTSYSSLPQQHASGPPPGPPAPWARGPPAPPSRQNSSGSVNLDPSSAFAPGQGPPKTDTPYSRSPELRVSHKLAERKRRKEMAQLFEDLRDQLPFERGLKASKWEVLSKAVDYITSLKEYTNGLAQDNKALREHFNLGPGPELVSPGALGPSDETAPRVPLDSSDGRTSHEASPMPTSNGMNGGHHAGPPRVSPTNGSALDGWQPPSRPASQQQRGRSTSHASPAPPVPLKPQQLPPGVSAEVMPPQPSPPLSQHSGTLSPPLAQKGSPLVEGASGGKASPVLLRDTSAMAEQQS</sequence>
<dbReference type="GO" id="GO:0003677">
    <property type="term" value="F:DNA binding"/>
    <property type="evidence" value="ECO:0007669"/>
    <property type="project" value="UniProtKB-KW"/>
</dbReference>
<dbReference type="GO" id="GO:0045944">
    <property type="term" value="P:positive regulation of transcription by RNA polymerase II"/>
    <property type="evidence" value="ECO:0007669"/>
    <property type="project" value="TreeGrafter"/>
</dbReference>
<feature type="compositionally biased region" description="Low complexity" evidence="3">
    <location>
        <begin position="454"/>
        <end position="463"/>
    </location>
</feature>
<keyword evidence="6" id="KW-1185">Reference proteome</keyword>
<accession>A0AAV5GB42</accession>
<dbReference type="InterPro" id="IPR036638">
    <property type="entry name" value="HLH_DNA-bd_sf"/>
</dbReference>
<dbReference type="GO" id="GO:0046983">
    <property type="term" value="F:protein dimerization activity"/>
    <property type="evidence" value="ECO:0007669"/>
    <property type="project" value="InterPro"/>
</dbReference>
<evidence type="ECO:0000256" key="2">
    <source>
        <dbReference type="ARBA" id="ARBA00023242"/>
    </source>
</evidence>
<dbReference type="Proteomes" id="UP001342314">
    <property type="component" value="Unassembled WGS sequence"/>
</dbReference>
<comment type="caution">
    <text evidence="5">The sequence shown here is derived from an EMBL/GenBank/DDBJ whole genome shotgun (WGS) entry which is preliminary data.</text>
</comment>
<organism evidence="5 6">
    <name type="scientific">Rhodotorula paludigena</name>
    <dbReference type="NCBI Taxonomy" id="86838"/>
    <lineage>
        <taxon>Eukaryota</taxon>
        <taxon>Fungi</taxon>
        <taxon>Dikarya</taxon>
        <taxon>Basidiomycota</taxon>
        <taxon>Pucciniomycotina</taxon>
        <taxon>Microbotryomycetes</taxon>
        <taxon>Sporidiobolales</taxon>
        <taxon>Sporidiobolaceae</taxon>
        <taxon>Rhodotorula</taxon>
    </lineage>
</organism>
<dbReference type="SMART" id="SM00353">
    <property type="entry name" value="HLH"/>
    <property type="match status" value="1"/>
</dbReference>
<dbReference type="InterPro" id="IPR011598">
    <property type="entry name" value="bHLH_dom"/>
</dbReference>
<protein>
    <recommendedName>
        <fullName evidence="4">BHLH domain-containing protein</fullName>
    </recommendedName>
</protein>
<feature type="region of interest" description="Disordered" evidence="3">
    <location>
        <begin position="1"/>
        <end position="51"/>
    </location>
</feature>
<proteinExistence type="predicted"/>
<dbReference type="SUPFAM" id="SSF47459">
    <property type="entry name" value="HLH, helix-loop-helix DNA-binding domain"/>
    <property type="match status" value="1"/>
</dbReference>
<feature type="compositionally biased region" description="Polar residues" evidence="3">
    <location>
        <begin position="389"/>
        <end position="401"/>
    </location>
</feature>
<name>A0AAV5GB42_9BASI</name>
<keyword evidence="1" id="KW-0238">DNA-binding</keyword>
<feature type="compositionally biased region" description="Polar residues" evidence="3">
    <location>
        <begin position="270"/>
        <end position="284"/>
    </location>
</feature>